<keyword evidence="2" id="KW-1185">Reference proteome</keyword>
<dbReference type="RefSeq" id="WP_146786430.1">
    <property type="nucleotide sequence ID" value="NZ_CP042434.1"/>
</dbReference>
<dbReference type="AlphaFoldDB" id="A0A5B8VRW8"/>
<sequence>MKMLNNNIEEDYVSFKLAQKLVRKGFTQIPAVGTFAILYNENGDPVTYENYALKNSGLEDGFIPRPTLQMAIKWIWINFHYHIEIPHIIGVYYWEINQTNIKNYIPMEANDNFKTPVEAMEDAINYALTKLIK</sequence>
<reference evidence="1 2" key="1">
    <citation type="journal article" date="2017" name="Int. J. Syst. Evol. Microbiol.">
        <title>Arachidicoccus ginsenosidivorans sp. nov., with ginsenoside-converting activity isolated from ginseng cultivating soil.</title>
        <authorList>
            <person name="Siddiqi M.Z."/>
            <person name="Aslam Z."/>
            <person name="Im W.T."/>
        </authorList>
    </citation>
    <scope>NUCLEOTIDE SEQUENCE [LARGE SCALE GENOMIC DNA]</scope>
    <source>
        <strain evidence="1 2">Gsoil 809</strain>
    </source>
</reference>
<proteinExistence type="predicted"/>
<evidence type="ECO:0000313" key="2">
    <source>
        <dbReference type="Proteomes" id="UP000321291"/>
    </source>
</evidence>
<protein>
    <submittedName>
        <fullName evidence="1">Uncharacterized protein</fullName>
    </submittedName>
</protein>
<organism evidence="1 2">
    <name type="scientific">Arachidicoccus ginsenosidivorans</name>
    <dbReference type="NCBI Taxonomy" id="496057"/>
    <lineage>
        <taxon>Bacteria</taxon>
        <taxon>Pseudomonadati</taxon>
        <taxon>Bacteroidota</taxon>
        <taxon>Chitinophagia</taxon>
        <taxon>Chitinophagales</taxon>
        <taxon>Chitinophagaceae</taxon>
        <taxon>Arachidicoccus</taxon>
    </lineage>
</organism>
<accession>A0A5B8VRW8</accession>
<dbReference type="EMBL" id="CP042434">
    <property type="protein sequence ID" value="QEC73642.1"/>
    <property type="molecule type" value="Genomic_DNA"/>
</dbReference>
<name>A0A5B8VRW8_9BACT</name>
<evidence type="ECO:0000313" key="1">
    <source>
        <dbReference type="EMBL" id="QEC73642.1"/>
    </source>
</evidence>
<dbReference type="Proteomes" id="UP000321291">
    <property type="component" value="Chromosome"/>
</dbReference>
<gene>
    <name evidence="1" type="ORF">FSB73_20195</name>
</gene>
<dbReference type="KEGG" id="agi:FSB73_20195"/>